<dbReference type="Gene3D" id="2.60.40.10">
    <property type="entry name" value="Immunoglobulins"/>
    <property type="match status" value="1"/>
</dbReference>
<feature type="transmembrane region" description="Helical" evidence="15">
    <location>
        <begin position="182"/>
        <end position="205"/>
    </location>
</feature>
<evidence type="ECO:0000256" key="9">
    <source>
        <dbReference type="ARBA" id="ARBA00023139"/>
    </source>
</evidence>
<gene>
    <name evidence="17" type="primary">Cd8a</name>
    <name evidence="17" type="ORF">ELAFOR_R06162</name>
</gene>
<protein>
    <submittedName>
        <fullName evidence="17">CD8A protein</fullName>
    </submittedName>
</protein>
<evidence type="ECO:0000256" key="12">
    <source>
        <dbReference type="ARBA" id="ARBA00023288"/>
    </source>
</evidence>
<comment type="caution">
    <text evidence="17">The sequence shown here is derived from an EMBL/GenBank/DDBJ whole genome shotgun (WGS) entry which is preliminary data.</text>
</comment>
<comment type="subcellular location">
    <subcellularLocation>
        <location evidence="1">Cell membrane</location>
        <topology evidence="1">Single-pass type I membrane protein</topology>
    </subcellularLocation>
</comment>
<reference evidence="17" key="1">
    <citation type="submission" date="2019-09" db="EMBL/GenBank/DDBJ databases">
        <title>Bird 10,000 Genomes (B10K) Project - Family phase.</title>
        <authorList>
            <person name="Zhang G."/>
        </authorList>
    </citation>
    <scope>NUCLEOTIDE SEQUENCE</scope>
    <source>
        <strain evidence="17">B10K-IZCAS-20218</strain>
        <tissue evidence="17">Blood</tissue>
    </source>
</reference>
<feature type="non-terminal residue" evidence="17">
    <location>
        <position position="218"/>
    </location>
</feature>
<keyword evidence="8 15" id="KW-0472">Membrane</keyword>
<evidence type="ECO:0000256" key="6">
    <source>
        <dbReference type="ARBA" id="ARBA00022989"/>
    </source>
</evidence>
<dbReference type="OrthoDB" id="9906515at2759"/>
<evidence type="ECO:0000313" key="18">
    <source>
        <dbReference type="Proteomes" id="UP000623542"/>
    </source>
</evidence>
<keyword evidence="4 16" id="KW-0732">Signal</keyword>
<evidence type="ECO:0000256" key="4">
    <source>
        <dbReference type="ARBA" id="ARBA00022729"/>
    </source>
</evidence>
<sequence length="218" mass="24965">MDTSPALLLLIALGFCEYRHGQGGARKTHGIQDIGQLRVGQDLELECWTGKSSGAFWIHQDKSGTLHFIVFISSMSQATFNWRQKTPTHLKAWKHDKFYYLVVKQFTLYDEGKYFCMMNFNQQMYFSPGQPVFLSDITTAAPPSPTTRGPTPSRGRTEEPNPKTPDPAERRMRNDLNFFCHVFIWIPLAGACLLLLIALVITTVLCKQTTRRRCRCKR</sequence>
<dbReference type="GO" id="GO:0002456">
    <property type="term" value="P:T cell mediated immunity"/>
    <property type="evidence" value="ECO:0007669"/>
    <property type="project" value="TreeGrafter"/>
</dbReference>
<feature type="non-terminal residue" evidence="17">
    <location>
        <position position="1"/>
    </location>
</feature>
<feature type="signal peptide" evidence="16">
    <location>
        <begin position="1"/>
        <end position="21"/>
    </location>
</feature>
<dbReference type="PANTHER" id="PTHR10441">
    <property type="entry name" value="CD8 ALPHA CHAIN"/>
    <property type="match status" value="1"/>
</dbReference>
<keyword evidence="2" id="KW-1003">Cell membrane</keyword>
<evidence type="ECO:0000256" key="15">
    <source>
        <dbReference type="SAM" id="Phobius"/>
    </source>
</evidence>
<evidence type="ECO:0000256" key="7">
    <source>
        <dbReference type="ARBA" id="ARBA00023130"/>
    </source>
</evidence>
<dbReference type="SUPFAM" id="SSF48726">
    <property type="entry name" value="Immunoglobulin"/>
    <property type="match status" value="1"/>
</dbReference>
<keyword evidence="6 15" id="KW-1133">Transmembrane helix</keyword>
<evidence type="ECO:0000313" key="17">
    <source>
        <dbReference type="EMBL" id="NXD20725.1"/>
    </source>
</evidence>
<evidence type="ECO:0000256" key="1">
    <source>
        <dbReference type="ARBA" id="ARBA00004251"/>
    </source>
</evidence>
<keyword evidence="13" id="KW-0393">Immunoglobulin domain</keyword>
<proteinExistence type="predicted"/>
<feature type="compositionally biased region" description="Basic and acidic residues" evidence="14">
    <location>
        <begin position="155"/>
        <end position="169"/>
    </location>
</feature>
<feature type="region of interest" description="Disordered" evidence="14">
    <location>
        <begin position="137"/>
        <end position="169"/>
    </location>
</feature>
<organism evidence="17 18">
    <name type="scientific">Elachura formosa</name>
    <name type="common">spotted wren-babbler</name>
    <dbReference type="NCBI Taxonomy" id="1463973"/>
    <lineage>
        <taxon>Eukaryota</taxon>
        <taxon>Metazoa</taxon>
        <taxon>Chordata</taxon>
        <taxon>Craniata</taxon>
        <taxon>Vertebrata</taxon>
        <taxon>Euteleostomi</taxon>
        <taxon>Archelosauria</taxon>
        <taxon>Archosauria</taxon>
        <taxon>Dinosauria</taxon>
        <taxon>Saurischia</taxon>
        <taxon>Theropoda</taxon>
        <taxon>Coelurosauria</taxon>
        <taxon>Aves</taxon>
        <taxon>Neognathae</taxon>
        <taxon>Neoaves</taxon>
        <taxon>Telluraves</taxon>
        <taxon>Australaves</taxon>
        <taxon>Passeriformes</taxon>
        <taxon>Elachuridae</taxon>
        <taxon>Elachura</taxon>
    </lineage>
</organism>
<evidence type="ECO:0000256" key="10">
    <source>
        <dbReference type="ARBA" id="ARBA00023157"/>
    </source>
</evidence>
<keyword evidence="7" id="KW-1064">Adaptive immunity</keyword>
<evidence type="ECO:0000256" key="3">
    <source>
        <dbReference type="ARBA" id="ARBA00022692"/>
    </source>
</evidence>
<evidence type="ECO:0000256" key="14">
    <source>
        <dbReference type="SAM" id="MobiDB-lite"/>
    </source>
</evidence>
<evidence type="ECO:0000256" key="5">
    <source>
        <dbReference type="ARBA" id="ARBA00022859"/>
    </source>
</evidence>
<dbReference type="InterPro" id="IPR015468">
    <property type="entry name" value="CD8_asu"/>
</dbReference>
<evidence type="ECO:0000256" key="13">
    <source>
        <dbReference type="ARBA" id="ARBA00023319"/>
    </source>
</evidence>
<dbReference type="GO" id="GO:0045065">
    <property type="term" value="P:cytotoxic T cell differentiation"/>
    <property type="evidence" value="ECO:0007669"/>
    <property type="project" value="TreeGrafter"/>
</dbReference>
<keyword evidence="11" id="KW-0325">Glycoprotein</keyword>
<accession>A0A851TXZ5</accession>
<keyword evidence="18" id="KW-1185">Reference proteome</keyword>
<evidence type="ECO:0000256" key="16">
    <source>
        <dbReference type="SAM" id="SignalP"/>
    </source>
</evidence>
<dbReference type="PANTHER" id="PTHR10441:SF2">
    <property type="entry name" value="T-CELL SURFACE GLYCOPROTEIN CD8 ALPHA CHAIN"/>
    <property type="match status" value="1"/>
</dbReference>
<feature type="chain" id="PRO_5032925704" evidence="16">
    <location>
        <begin position="22"/>
        <end position="218"/>
    </location>
</feature>
<feature type="compositionally biased region" description="Low complexity" evidence="14">
    <location>
        <begin position="138"/>
        <end position="154"/>
    </location>
</feature>
<keyword evidence="9" id="KW-0564">Palmitate</keyword>
<evidence type="ECO:0000256" key="11">
    <source>
        <dbReference type="ARBA" id="ARBA00023180"/>
    </source>
</evidence>
<dbReference type="GO" id="GO:0007166">
    <property type="term" value="P:cell surface receptor signaling pathway"/>
    <property type="evidence" value="ECO:0007669"/>
    <property type="project" value="TreeGrafter"/>
</dbReference>
<dbReference type="InterPro" id="IPR013783">
    <property type="entry name" value="Ig-like_fold"/>
</dbReference>
<dbReference type="InterPro" id="IPR036179">
    <property type="entry name" value="Ig-like_dom_sf"/>
</dbReference>
<dbReference type="AlphaFoldDB" id="A0A851TXZ5"/>
<evidence type="ECO:0000256" key="8">
    <source>
        <dbReference type="ARBA" id="ARBA00023136"/>
    </source>
</evidence>
<evidence type="ECO:0000256" key="2">
    <source>
        <dbReference type="ARBA" id="ARBA00022475"/>
    </source>
</evidence>
<dbReference type="Proteomes" id="UP000623542">
    <property type="component" value="Unassembled WGS sequence"/>
</dbReference>
<dbReference type="EMBL" id="WBNG01000045">
    <property type="protein sequence ID" value="NXD20725.1"/>
    <property type="molecule type" value="Genomic_DNA"/>
</dbReference>
<keyword evidence="5" id="KW-0391">Immunity</keyword>
<keyword evidence="10" id="KW-1015">Disulfide bond</keyword>
<keyword evidence="12" id="KW-0449">Lipoprotein</keyword>
<name>A0A851TXZ5_9PASS</name>
<dbReference type="GO" id="GO:0009897">
    <property type="term" value="C:external side of plasma membrane"/>
    <property type="evidence" value="ECO:0007669"/>
    <property type="project" value="TreeGrafter"/>
</dbReference>
<keyword evidence="3 15" id="KW-0812">Transmembrane</keyword>